<evidence type="ECO:0000256" key="4">
    <source>
        <dbReference type="ARBA" id="ARBA00022723"/>
    </source>
</evidence>
<dbReference type="Proteomes" id="UP001597182">
    <property type="component" value="Unassembled WGS sequence"/>
</dbReference>
<feature type="domain" description="Molybdopterin oxidoreductase N-terminal" evidence="9">
    <location>
        <begin position="5"/>
        <end position="43"/>
    </location>
</feature>
<dbReference type="PANTHER" id="PTHR43742">
    <property type="entry name" value="TRIMETHYLAMINE-N-OXIDE REDUCTASE"/>
    <property type="match status" value="1"/>
</dbReference>
<dbReference type="PANTHER" id="PTHR43742:SF10">
    <property type="entry name" value="TRIMETHYLAMINE-N-OXIDE REDUCTASE 2"/>
    <property type="match status" value="1"/>
</dbReference>
<dbReference type="RefSeq" id="WP_346094268.1">
    <property type="nucleotide sequence ID" value="NZ_BAABKS010000090.1"/>
</dbReference>
<evidence type="ECO:0000259" key="9">
    <source>
        <dbReference type="Pfam" id="PF18364"/>
    </source>
</evidence>
<dbReference type="InterPro" id="IPR041954">
    <property type="entry name" value="CT_DMSOR/BSOR/TMAOR"/>
</dbReference>
<dbReference type="InterPro" id="IPR006656">
    <property type="entry name" value="Mopterin_OxRdtase"/>
</dbReference>
<evidence type="ECO:0000256" key="3">
    <source>
        <dbReference type="ARBA" id="ARBA00022505"/>
    </source>
</evidence>
<dbReference type="Pfam" id="PF00384">
    <property type="entry name" value="Molybdopterin"/>
    <property type="match status" value="1"/>
</dbReference>
<comment type="similarity">
    <text evidence="2">Belongs to the prokaryotic molybdopterin-containing oxidoreductase family.</text>
</comment>
<dbReference type="InterPro" id="IPR006655">
    <property type="entry name" value="Mopterin_OxRdtase_prok_CS"/>
</dbReference>
<feature type="domain" description="Molybdopterin oxidoreductase" evidence="7">
    <location>
        <begin position="48"/>
        <end position="499"/>
    </location>
</feature>
<accession>A0ABW3VNI5</accession>
<name>A0ABW3VNI5_9PSEU</name>
<dbReference type="InterPro" id="IPR006657">
    <property type="entry name" value="MoPterin_dinucl-bd_dom"/>
</dbReference>
<evidence type="ECO:0000256" key="5">
    <source>
        <dbReference type="ARBA" id="ARBA00022764"/>
    </source>
</evidence>
<evidence type="ECO:0000256" key="1">
    <source>
        <dbReference type="ARBA" id="ARBA00001942"/>
    </source>
</evidence>
<protein>
    <submittedName>
        <fullName evidence="10">Molybdopterin-dependent oxidoreductase</fullName>
    </submittedName>
</protein>
<gene>
    <name evidence="10" type="ORF">ACFQ34_25435</name>
</gene>
<keyword evidence="11" id="KW-1185">Reference proteome</keyword>
<evidence type="ECO:0000313" key="11">
    <source>
        <dbReference type="Proteomes" id="UP001597182"/>
    </source>
</evidence>
<dbReference type="InterPro" id="IPR009010">
    <property type="entry name" value="Asp_de-COase-like_dom_sf"/>
</dbReference>
<dbReference type="CDD" id="cd02793">
    <property type="entry name" value="MopB_CT_DMSOR-BSOR-TMAOR"/>
    <property type="match status" value="1"/>
</dbReference>
<sequence length="752" mass="80467">MPQPHSTHWGSFLGEVTAAGLRVTPRAADPEPSPLLRNVPAAVDHAARVRRPTVRRGWWEDGPGPDDRRGRDGFVEVGWDEVLDRLAGELARVRDAHGPEGVYGGSYGWASAGRFHHAQSQVHRFLNLAVGGYVRSVGDYSGAAAQVVLRHVLGPSELVSKGTVTWDQVATHTDTVLAFGGMNLKNSAVGAGGISAHVERAAMTAAARRGAVFVNIGPLRSDLPDGIGARWLSVPPGSDTALMLGLLHTLVTEDLHDRDFLARYSVGWDSLAEYLWDKDAGWAAAITGVPAGEIRELARRAAGGRTLVTVAQSLQRAEFGEQPVWAAVALAAALGQIGLPGGGFCYGLGSIGHYGRTRVAVPIAAVPQGRNRIDLSIPVARVADMLLHPGKPYDVDGRRSTYPHVRFAYWVGGNPFHHHQDLGRLSRAVRRLDTFVVHEPVWTATARHADVVLPATWTIERDDIGASAFDPVMTAMHRLVDPPGEARDDYAIFAALAERLGAGPAFTEGRDARAWLEWLYARIAKGLADEGLPAPSFDEFWAAGELELPQVEDRGGIIGAFRADPVGHPLPTPSGRIELFSETVAAFGYADAPGHPVWLAPTEVPDPRHPLWLVANQPSTRLHSQLDFGVHSSAHKVNGREVARIHPADAATRGIADGDVVTLFNDRGACLAAAAVTDGVREGVVQLPTGAWFAPLDPAAEHPFCVHGNPNVLTRDRGTSSLAQGCTGQHTTVQLARHEGPAPPVRAHEPPV</sequence>
<dbReference type="Pfam" id="PF18364">
    <property type="entry name" value="Molybdopterin_N"/>
    <property type="match status" value="1"/>
</dbReference>
<dbReference type="PROSITE" id="PS00932">
    <property type="entry name" value="MOLYBDOPTERIN_PROK_3"/>
    <property type="match status" value="1"/>
</dbReference>
<keyword evidence="6" id="KW-0560">Oxidoreductase</keyword>
<reference evidence="11" key="1">
    <citation type="journal article" date="2019" name="Int. J. Syst. Evol. Microbiol.">
        <title>The Global Catalogue of Microorganisms (GCM) 10K type strain sequencing project: providing services to taxonomists for standard genome sequencing and annotation.</title>
        <authorList>
            <consortium name="The Broad Institute Genomics Platform"/>
            <consortium name="The Broad Institute Genome Sequencing Center for Infectious Disease"/>
            <person name="Wu L."/>
            <person name="Ma J."/>
        </authorList>
    </citation>
    <scope>NUCLEOTIDE SEQUENCE [LARGE SCALE GENOMIC DNA]</scope>
    <source>
        <strain evidence="11">CCUG 49018</strain>
    </source>
</reference>
<comment type="caution">
    <text evidence="10">The sequence shown here is derived from an EMBL/GenBank/DDBJ whole genome shotgun (WGS) entry which is preliminary data.</text>
</comment>
<evidence type="ECO:0000256" key="2">
    <source>
        <dbReference type="ARBA" id="ARBA00010312"/>
    </source>
</evidence>
<dbReference type="Gene3D" id="3.40.50.740">
    <property type="match status" value="1"/>
</dbReference>
<comment type="cofactor">
    <cofactor evidence="1">
        <name>Mo-bis(molybdopterin guanine dinucleotide)</name>
        <dbReference type="ChEBI" id="CHEBI:60539"/>
    </cofactor>
</comment>
<evidence type="ECO:0000259" key="8">
    <source>
        <dbReference type="Pfam" id="PF01568"/>
    </source>
</evidence>
<dbReference type="Gene3D" id="2.40.40.20">
    <property type="match status" value="1"/>
</dbReference>
<feature type="domain" description="Molybdopterin dinucleotide-binding" evidence="8">
    <location>
        <begin position="611"/>
        <end position="728"/>
    </location>
</feature>
<evidence type="ECO:0000256" key="6">
    <source>
        <dbReference type="ARBA" id="ARBA00023002"/>
    </source>
</evidence>
<dbReference type="Gene3D" id="3.40.228.10">
    <property type="entry name" value="Dimethylsulfoxide Reductase, domain 2"/>
    <property type="match status" value="1"/>
</dbReference>
<dbReference type="InterPro" id="IPR050612">
    <property type="entry name" value="Prok_Mopterin_Oxidored"/>
</dbReference>
<evidence type="ECO:0000259" key="7">
    <source>
        <dbReference type="Pfam" id="PF00384"/>
    </source>
</evidence>
<proteinExistence type="inferred from homology"/>
<evidence type="ECO:0000313" key="10">
    <source>
        <dbReference type="EMBL" id="MFD1236642.1"/>
    </source>
</evidence>
<keyword evidence="4" id="KW-0479">Metal-binding</keyword>
<dbReference type="Pfam" id="PF01568">
    <property type="entry name" value="Molydop_binding"/>
    <property type="match status" value="1"/>
</dbReference>
<dbReference type="Gene3D" id="3.90.55.10">
    <property type="entry name" value="Dimethylsulfoxide Reductase, domain 3"/>
    <property type="match status" value="1"/>
</dbReference>
<dbReference type="SUPFAM" id="SSF50692">
    <property type="entry name" value="ADC-like"/>
    <property type="match status" value="1"/>
</dbReference>
<dbReference type="InterPro" id="IPR041460">
    <property type="entry name" value="Molybdopterin_N"/>
</dbReference>
<dbReference type="SUPFAM" id="SSF53706">
    <property type="entry name" value="Formate dehydrogenase/DMSO reductase, domains 1-3"/>
    <property type="match status" value="1"/>
</dbReference>
<keyword evidence="5" id="KW-0574">Periplasm</keyword>
<organism evidence="10 11">
    <name type="scientific">Pseudonocardia benzenivorans</name>
    <dbReference type="NCBI Taxonomy" id="228005"/>
    <lineage>
        <taxon>Bacteria</taxon>
        <taxon>Bacillati</taxon>
        <taxon>Actinomycetota</taxon>
        <taxon>Actinomycetes</taxon>
        <taxon>Pseudonocardiales</taxon>
        <taxon>Pseudonocardiaceae</taxon>
        <taxon>Pseudonocardia</taxon>
    </lineage>
</organism>
<dbReference type="EMBL" id="JBHTMB010000240">
    <property type="protein sequence ID" value="MFD1236642.1"/>
    <property type="molecule type" value="Genomic_DNA"/>
</dbReference>
<keyword evidence="3" id="KW-0500">Molybdenum</keyword>